<comment type="caution">
    <text evidence="1">The sequence shown here is derived from an EMBL/GenBank/DDBJ whole genome shotgun (WGS) entry which is preliminary data.</text>
</comment>
<dbReference type="EMBL" id="BBSA01000020">
    <property type="protein sequence ID" value="GAM65472.1"/>
    <property type="molecule type" value="Genomic_DNA"/>
</dbReference>
<reference evidence="1 2" key="2">
    <citation type="submission" date="2015-01" db="EMBL/GenBank/DDBJ databases">
        <authorList>
            <consortium name="NBRP consortium"/>
            <person name="Sawabe T."/>
            <person name="Meirelles P."/>
            <person name="Feng G."/>
            <person name="Sayaka M."/>
            <person name="Hattori M."/>
            <person name="Ohkuma M."/>
        </authorList>
    </citation>
    <scope>NUCLEOTIDE SEQUENCE [LARGE SCALE GENOMIC DNA]</scope>
    <source>
        <strain evidence="1 2">JCM19232</strain>
    </source>
</reference>
<proteinExistence type="predicted"/>
<name>A0A0B8PL82_9VIBR</name>
<evidence type="ECO:0000313" key="1">
    <source>
        <dbReference type="EMBL" id="GAM65472.1"/>
    </source>
</evidence>
<accession>A0A0B8PL82</accession>
<evidence type="ECO:0000313" key="2">
    <source>
        <dbReference type="Proteomes" id="UP000031670"/>
    </source>
</evidence>
<organism evidence="1 2">
    <name type="scientific">Vibrio ishigakensis</name>
    <dbReference type="NCBI Taxonomy" id="1481914"/>
    <lineage>
        <taxon>Bacteria</taxon>
        <taxon>Pseudomonadati</taxon>
        <taxon>Pseudomonadota</taxon>
        <taxon>Gammaproteobacteria</taxon>
        <taxon>Vibrionales</taxon>
        <taxon>Vibrionaceae</taxon>
        <taxon>Vibrio</taxon>
    </lineage>
</organism>
<protein>
    <submittedName>
        <fullName evidence="1">Hypothetical type IV pilin pilA</fullName>
    </submittedName>
</protein>
<dbReference type="AlphaFoldDB" id="A0A0B8PL82"/>
<sequence>MKRAACREIIRENPTTQARPARLSPLRYLIVHRPLRLILVGVAQFTAAQKHQHEARDYRVRIEAVITALQKHQYQESQRFPPVDPSVEFPAHLNDLMTPEEQFWINCTDADEASRRCVQRLRAWTTQHIDYVAGSKSVNVAGELRDIAYAQLTFPLSSGAISPTQRTKWSVELLKMPYAREEANGDVHVTVYDPLLSQLYDAFLQHDGSVALSEDWDVGGNHALLNAQDYTLTNSDGTQKIVSKGLTDIYTVQHNDTVQKPSCPANQTPVPHFSLGQIEINNSYELTGSQKAYIKSESSTHWTFGLEVRVLNLNTGQPEKLHDGFMTVFVQCD</sequence>
<dbReference type="Proteomes" id="UP000031670">
    <property type="component" value="Unassembled WGS sequence"/>
</dbReference>
<reference evidence="1 2" key="1">
    <citation type="submission" date="2015-01" db="EMBL/GenBank/DDBJ databases">
        <title>Vibrio sp. C5 JCM 19232 whole genome shotgun sequence.</title>
        <authorList>
            <person name="Sawabe T."/>
            <person name="Meirelles P."/>
            <person name="Feng G."/>
            <person name="Sayaka M."/>
            <person name="Hattori M."/>
            <person name="Ohkuma M."/>
        </authorList>
    </citation>
    <scope>NUCLEOTIDE SEQUENCE [LARGE SCALE GENOMIC DNA]</scope>
    <source>
        <strain evidence="1 2">JCM19232</strain>
    </source>
</reference>
<gene>
    <name evidence="1" type="ORF">JCM19232_4972</name>
</gene>